<evidence type="ECO:0000313" key="3">
    <source>
        <dbReference type="Proteomes" id="UP001234989"/>
    </source>
</evidence>
<dbReference type="AlphaFoldDB" id="A0AAF0ZST3"/>
<name>A0AAF0ZST3_SOLVR</name>
<feature type="transmembrane region" description="Helical" evidence="1">
    <location>
        <begin position="38"/>
        <end position="62"/>
    </location>
</feature>
<accession>A0AAF0ZST3</accession>
<feature type="transmembrane region" description="Helical" evidence="1">
    <location>
        <begin position="12"/>
        <end position="32"/>
    </location>
</feature>
<evidence type="ECO:0000256" key="1">
    <source>
        <dbReference type="SAM" id="Phobius"/>
    </source>
</evidence>
<evidence type="ECO:0000313" key="2">
    <source>
        <dbReference type="EMBL" id="WMV48140.1"/>
    </source>
</evidence>
<feature type="transmembrane region" description="Helical" evidence="1">
    <location>
        <begin position="74"/>
        <end position="93"/>
    </location>
</feature>
<keyword evidence="1" id="KW-0472">Membrane</keyword>
<dbReference type="EMBL" id="CP133620">
    <property type="protein sequence ID" value="WMV48140.1"/>
    <property type="molecule type" value="Genomic_DNA"/>
</dbReference>
<keyword evidence="1" id="KW-1133">Transmembrane helix</keyword>
<dbReference type="Proteomes" id="UP001234989">
    <property type="component" value="Chromosome 9"/>
</dbReference>
<reference evidence="2" key="1">
    <citation type="submission" date="2023-08" db="EMBL/GenBank/DDBJ databases">
        <title>A de novo genome assembly of Solanum verrucosum Schlechtendal, a Mexican diploid species geographically isolated from the other diploid A-genome species in potato relatives.</title>
        <authorList>
            <person name="Hosaka K."/>
        </authorList>
    </citation>
    <scope>NUCLEOTIDE SEQUENCE</scope>
    <source>
        <tissue evidence="2">Young leaves</tissue>
    </source>
</reference>
<sequence>MPLTREEKVRWFIAAFVFHIIVAFCIFMRHGLNITISGWVLGIILHLSVAMEALGWLGNFIVAHMISTYLTLDTVLYLAISFGLIIFFCWLRLLRPVASDWEQ</sequence>
<organism evidence="2 3">
    <name type="scientific">Solanum verrucosum</name>
    <dbReference type="NCBI Taxonomy" id="315347"/>
    <lineage>
        <taxon>Eukaryota</taxon>
        <taxon>Viridiplantae</taxon>
        <taxon>Streptophyta</taxon>
        <taxon>Embryophyta</taxon>
        <taxon>Tracheophyta</taxon>
        <taxon>Spermatophyta</taxon>
        <taxon>Magnoliopsida</taxon>
        <taxon>eudicotyledons</taxon>
        <taxon>Gunneridae</taxon>
        <taxon>Pentapetalae</taxon>
        <taxon>asterids</taxon>
        <taxon>lamiids</taxon>
        <taxon>Solanales</taxon>
        <taxon>Solanaceae</taxon>
        <taxon>Solanoideae</taxon>
        <taxon>Solaneae</taxon>
        <taxon>Solanum</taxon>
    </lineage>
</organism>
<gene>
    <name evidence="2" type="ORF">MTR67_041525</name>
</gene>
<keyword evidence="3" id="KW-1185">Reference proteome</keyword>
<keyword evidence="1" id="KW-0812">Transmembrane</keyword>
<protein>
    <submittedName>
        <fullName evidence="2">Uncharacterized protein</fullName>
    </submittedName>
</protein>
<proteinExistence type="predicted"/>